<comment type="caution">
    <text evidence="1">The sequence shown here is derived from an EMBL/GenBank/DDBJ whole genome shotgun (WGS) entry which is preliminary data.</text>
</comment>
<accession>A0A3A3ZB18</accession>
<dbReference type="EMBL" id="QZEZ01000001">
    <property type="protein sequence ID" value="RJK98296.1"/>
    <property type="molecule type" value="Genomic_DNA"/>
</dbReference>
<organism evidence="1 2">
    <name type="scientific">Vallicoccus soli</name>
    <dbReference type="NCBI Taxonomy" id="2339232"/>
    <lineage>
        <taxon>Bacteria</taxon>
        <taxon>Bacillati</taxon>
        <taxon>Actinomycetota</taxon>
        <taxon>Actinomycetes</taxon>
        <taxon>Motilibacterales</taxon>
        <taxon>Vallicoccaceae</taxon>
        <taxon>Vallicoccus</taxon>
    </lineage>
</organism>
<protein>
    <submittedName>
        <fullName evidence="1">DUF3037 domain-containing protein</fullName>
    </submittedName>
</protein>
<evidence type="ECO:0000313" key="2">
    <source>
        <dbReference type="Proteomes" id="UP000265614"/>
    </source>
</evidence>
<dbReference type="OrthoDB" id="9803207at2"/>
<dbReference type="Pfam" id="PF11236">
    <property type="entry name" value="DUF3037"/>
    <property type="match status" value="1"/>
</dbReference>
<gene>
    <name evidence="1" type="ORF">D5H78_00175</name>
</gene>
<keyword evidence="2" id="KW-1185">Reference proteome</keyword>
<dbReference type="Proteomes" id="UP000265614">
    <property type="component" value="Unassembled WGS sequence"/>
</dbReference>
<dbReference type="AlphaFoldDB" id="A0A3A3ZB18"/>
<dbReference type="InterPro" id="IPR021398">
    <property type="entry name" value="DUF3037"/>
</dbReference>
<name>A0A3A3ZB18_9ACTN</name>
<proteinExistence type="predicted"/>
<evidence type="ECO:0000313" key="1">
    <source>
        <dbReference type="EMBL" id="RJK98296.1"/>
    </source>
</evidence>
<sequence length="122" mass="13180">MYEWALLRLVPRVERGEFVNAGAVVYCRSLDYLAAATHLDEGRAAALGPQLDLALARRHLDAAVALCAGADAAGDNGRRPMGERFRWLTAPRSAVVQPSPVHTGVTHDPAAELQRILATLVR</sequence>
<dbReference type="RefSeq" id="WP_119949221.1">
    <property type="nucleotide sequence ID" value="NZ_QZEZ01000001.1"/>
</dbReference>
<reference evidence="1 2" key="1">
    <citation type="submission" date="2018-09" db="EMBL/GenBank/DDBJ databases">
        <title>YIM 75000 draft genome.</title>
        <authorList>
            <person name="Tang S."/>
            <person name="Feng Y."/>
        </authorList>
    </citation>
    <scope>NUCLEOTIDE SEQUENCE [LARGE SCALE GENOMIC DNA]</scope>
    <source>
        <strain evidence="1 2">YIM 75000</strain>
    </source>
</reference>